<comment type="caution">
    <text evidence="1">The sequence shown here is derived from an EMBL/GenBank/DDBJ whole genome shotgun (WGS) entry which is preliminary data.</text>
</comment>
<sequence>IERGYKKGFYGIALSRFATTHVIKYLIELSKLKRLYIFVLHDFDLSGLMIYFNLKKWINCESIGINPEFLRERDLDIEQLFEFYKPKNRSKLLKGAKGMIEALDIDEMEKTKYNEWLELCLE</sequence>
<accession>X1FF51</accession>
<protein>
    <recommendedName>
        <fullName evidence="2">Wadjet protein JetD C-terminal domain-containing protein</fullName>
    </recommendedName>
</protein>
<feature type="non-terminal residue" evidence="1">
    <location>
        <position position="1"/>
    </location>
</feature>
<name>X1FF51_9ZZZZ</name>
<evidence type="ECO:0008006" key="2">
    <source>
        <dbReference type="Google" id="ProtNLM"/>
    </source>
</evidence>
<organism evidence="1">
    <name type="scientific">marine sediment metagenome</name>
    <dbReference type="NCBI Taxonomy" id="412755"/>
    <lineage>
        <taxon>unclassified sequences</taxon>
        <taxon>metagenomes</taxon>
        <taxon>ecological metagenomes</taxon>
    </lineage>
</organism>
<evidence type="ECO:0000313" key="1">
    <source>
        <dbReference type="EMBL" id="GAH44266.1"/>
    </source>
</evidence>
<proteinExistence type="predicted"/>
<gene>
    <name evidence="1" type="ORF">S03H2_11820</name>
</gene>
<dbReference type="EMBL" id="BARU01006018">
    <property type="protein sequence ID" value="GAH44266.1"/>
    <property type="molecule type" value="Genomic_DNA"/>
</dbReference>
<reference evidence="1" key="1">
    <citation type="journal article" date="2014" name="Front. Microbiol.">
        <title>High frequency of phylogenetically diverse reductive dehalogenase-homologous genes in deep subseafloor sedimentary metagenomes.</title>
        <authorList>
            <person name="Kawai M."/>
            <person name="Futagami T."/>
            <person name="Toyoda A."/>
            <person name="Takaki Y."/>
            <person name="Nishi S."/>
            <person name="Hori S."/>
            <person name="Arai W."/>
            <person name="Tsubouchi T."/>
            <person name="Morono Y."/>
            <person name="Uchiyama I."/>
            <person name="Ito T."/>
            <person name="Fujiyama A."/>
            <person name="Inagaki F."/>
            <person name="Takami H."/>
        </authorList>
    </citation>
    <scope>NUCLEOTIDE SEQUENCE</scope>
    <source>
        <strain evidence="1">Expedition CK06-06</strain>
    </source>
</reference>
<dbReference type="AlphaFoldDB" id="X1FF51"/>